<evidence type="ECO:0000313" key="4">
    <source>
        <dbReference type="Proteomes" id="UP000596742"/>
    </source>
</evidence>
<feature type="transmembrane region" description="Helical" evidence="2">
    <location>
        <begin position="509"/>
        <end position="532"/>
    </location>
</feature>
<evidence type="ECO:0000256" key="1">
    <source>
        <dbReference type="SAM" id="MobiDB-lite"/>
    </source>
</evidence>
<sequence length="744" mass="83596">PYSNTDYHNLRSPISQDDLPYICYKNAVNRTYTNGTLSQEDNFRFRKYSSVKRVESNNYSITSFTTNSSQKLSLPVSSVVQLSVNIDLYHTTRTVAPIKSSILPTALNEKIQSEAARLHILSTTITTTNNLKNPSSYVTHNMNTLESTTTRISDPFINCHSKIGNSISIIQNSTTWKEAFGQCVVQKSKLADIVEIETDRTCNKISKTNNDKFFWTGNFYKLSTKISIEGQISNTTEYNDLKSPIPQDELPYICEREEVKRTFDNETVFTGYFRFGINASVKSDDMDKPAVAFICKVMSCDSDNTYHISVQNCNSITFGYLCVNNNSHETKNSSQTKEPESTSAYATTRKMTSQSNVKQQTSDFLFHSSQDNVDNRSIIITHSTQSSVEGSSQTTRLDSTRSMVNRSSYVSRNATGQISYTTSSKITTQSNFQQRTSAVLSHSSPDNINNVQVVATSPVRTGTTKNSETTWQQKITSYIHSNTTVLKEREMLESTTRVSEIPSGSHSRIGLILGSLVAGVVVIAAVVLLVICRLRHHRLFMKNRFVDDSQIIDSNFPDIDDTSNQSSPHVHKTMNDIHTVSGDDTRFELLDVTHDSSNNIRNNEYAVVVKNNQSGNQVVEHNCDMNGRNSNDLVENEYNGVNHERPRSGNNSSNSRNNEYAVVVKKNQSSNQEVEQNCSTDGENSDDLLESEYDKLNHVRPRSGKGSNNLYDSALGFRDDYDATYNTTDYRRTDKGDDSVYDHT</sequence>
<feature type="region of interest" description="Disordered" evidence="1">
    <location>
        <begin position="329"/>
        <end position="359"/>
    </location>
</feature>
<dbReference type="OrthoDB" id="10453945at2759"/>
<dbReference type="Proteomes" id="UP000596742">
    <property type="component" value="Unassembled WGS sequence"/>
</dbReference>
<protein>
    <submittedName>
        <fullName evidence="3">Uncharacterized protein</fullName>
    </submittedName>
</protein>
<feature type="non-terminal residue" evidence="3">
    <location>
        <position position="744"/>
    </location>
</feature>
<dbReference type="AlphaFoldDB" id="A0A8B6DD14"/>
<keyword evidence="2" id="KW-1133">Transmembrane helix</keyword>
<reference evidence="3" key="1">
    <citation type="submission" date="2018-11" db="EMBL/GenBank/DDBJ databases">
        <authorList>
            <person name="Alioto T."/>
            <person name="Alioto T."/>
        </authorList>
    </citation>
    <scope>NUCLEOTIDE SEQUENCE</scope>
</reference>
<evidence type="ECO:0000313" key="3">
    <source>
        <dbReference type="EMBL" id="VDI18414.1"/>
    </source>
</evidence>
<keyword evidence="4" id="KW-1185">Reference proteome</keyword>
<keyword evidence="2" id="KW-0812">Transmembrane</keyword>
<feature type="compositionally biased region" description="Polar residues" evidence="1">
    <location>
        <begin position="666"/>
        <end position="682"/>
    </location>
</feature>
<accession>A0A8B6DD14</accession>
<proteinExistence type="predicted"/>
<name>A0A8B6DD14_MYTGA</name>
<comment type="caution">
    <text evidence="3">The sequence shown here is derived from an EMBL/GenBank/DDBJ whole genome shotgun (WGS) entry which is preliminary data.</text>
</comment>
<feature type="region of interest" description="Disordered" evidence="1">
    <location>
        <begin position="384"/>
        <end position="404"/>
    </location>
</feature>
<dbReference type="EMBL" id="UYJE01003334">
    <property type="protein sequence ID" value="VDI18414.1"/>
    <property type="molecule type" value="Genomic_DNA"/>
</dbReference>
<feature type="region of interest" description="Disordered" evidence="1">
    <location>
        <begin position="666"/>
        <end position="687"/>
    </location>
</feature>
<evidence type="ECO:0000256" key="2">
    <source>
        <dbReference type="SAM" id="Phobius"/>
    </source>
</evidence>
<gene>
    <name evidence="3" type="ORF">MGAL_10B086381</name>
</gene>
<keyword evidence="2" id="KW-0472">Membrane</keyword>
<organism evidence="3 4">
    <name type="scientific">Mytilus galloprovincialis</name>
    <name type="common">Mediterranean mussel</name>
    <dbReference type="NCBI Taxonomy" id="29158"/>
    <lineage>
        <taxon>Eukaryota</taxon>
        <taxon>Metazoa</taxon>
        <taxon>Spiralia</taxon>
        <taxon>Lophotrochozoa</taxon>
        <taxon>Mollusca</taxon>
        <taxon>Bivalvia</taxon>
        <taxon>Autobranchia</taxon>
        <taxon>Pteriomorphia</taxon>
        <taxon>Mytilida</taxon>
        <taxon>Mytiloidea</taxon>
        <taxon>Mytilidae</taxon>
        <taxon>Mytilinae</taxon>
        <taxon>Mytilus</taxon>
    </lineage>
</organism>